<dbReference type="SUPFAM" id="SSF47598">
    <property type="entry name" value="Ribbon-helix-helix"/>
    <property type="match status" value="1"/>
</dbReference>
<gene>
    <name evidence="1" type="ORF">HLB44_18765</name>
</gene>
<evidence type="ECO:0000313" key="1">
    <source>
        <dbReference type="EMBL" id="NRF69040.1"/>
    </source>
</evidence>
<keyword evidence="2" id="KW-1185">Reference proteome</keyword>
<dbReference type="Proteomes" id="UP000737171">
    <property type="component" value="Unassembled WGS sequence"/>
</dbReference>
<name>A0ABX2EKD2_9BURK</name>
<dbReference type="RefSeq" id="WP_173125306.1">
    <property type="nucleotide sequence ID" value="NZ_JABRWJ010000005.1"/>
</dbReference>
<proteinExistence type="predicted"/>
<dbReference type="EMBL" id="JABRWJ010000005">
    <property type="protein sequence ID" value="NRF69040.1"/>
    <property type="molecule type" value="Genomic_DNA"/>
</dbReference>
<organism evidence="1 2">
    <name type="scientific">Pseudaquabacterium terrae</name>
    <dbReference type="NCBI Taxonomy" id="2732868"/>
    <lineage>
        <taxon>Bacteria</taxon>
        <taxon>Pseudomonadati</taxon>
        <taxon>Pseudomonadota</taxon>
        <taxon>Betaproteobacteria</taxon>
        <taxon>Burkholderiales</taxon>
        <taxon>Sphaerotilaceae</taxon>
        <taxon>Pseudaquabacterium</taxon>
    </lineage>
</organism>
<reference evidence="1 2" key="1">
    <citation type="submission" date="2020-05" db="EMBL/GenBank/DDBJ databases">
        <title>Aquincola sp. isolate from soil.</title>
        <authorList>
            <person name="Han J."/>
            <person name="Kim D.-U."/>
        </authorList>
    </citation>
    <scope>NUCLEOTIDE SEQUENCE [LARGE SCALE GENOMIC DNA]</scope>
    <source>
        <strain evidence="1 2">S2</strain>
    </source>
</reference>
<comment type="caution">
    <text evidence="1">The sequence shown here is derived from an EMBL/GenBank/DDBJ whole genome shotgun (WGS) entry which is preliminary data.</text>
</comment>
<accession>A0ABX2EKD2</accession>
<protein>
    <submittedName>
        <fullName evidence="1">CopG family transcriptional regulator</fullName>
    </submittedName>
</protein>
<sequence length="76" mass="8426">MAQVTLYLDEEVDSLMRRSAEAAGVSNSRWVAELIRRHAHAEWPADVIALAGRFPDFPLAEDVRTASGQDMPRAGF</sequence>
<evidence type="ECO:0000313" key="2">
    <source>
        <dbReference type="Proteomes" id="UP000737171"/>
    </source>
</evidence>
<dbReference type="InterPro" id="IPR010985">
    <property type="entry name" value="Ribbon_hlx_hlx"/>
</dbReference>